<dbReference type="GO" id="GO:0042597">
    <property type="term" value="C:periplasmic space"/>
    <property type="evidence" value="ECO:0007669"/>
    <property type="project" value="UniProtKB-SubCell"/>
</dbReference>
<evidence type="ECO:0000256" key="6">
    <source>
        <dbReference type="ARBA" id="ARBA00023284"/>
    </source>
</evidence>
<dbReference type="STRING" id="529704.SAMN02927913_1210"/>
<evidence type="ECO:0000256" key="3">
    <source>
        <dbReference type="ARBA" id="ARBA00022729"/>
    </source>
</evidence>
<dbReference type="EMBL" id="FNYC01000002">
    <property type="protein sequence ID" value="SEI64106.1"/>
    <property type="molecule type" value="Genomic_DNA"/>
</dbReference>
<evidence type="ECO:0000256" key="4">
    <source>
        <dbReference type="ARBA" id="ARBA00022764"/>
    </source>
</evidence>
<dbReference type="InterPro" id="IPR001853">
    <property type="entry name" value="DSBA-like_thioredoxin_dom"/>
</dbReference>
<evidence type="ECO:0000313" key="11">
    <source>
        <dbReference type="EMBL" id="SEI64106.1"/>
    </source>
</evidence>
<dbReference type="Gene3D" id="3.40.30.10">
    <property type="entry name" value="Glutaredoxin"/>
    <property type="match status" value="1"/>
</dbReference>
<evidence type="ECO:0000256" key="5">
    <source>
        <dbReference type="ARBA" id="ARBA00023157"/>
    </source>
</evidence>
<dbReference type="PROSITE" id="PS51352">
    <property type="entry name" value="THIOREDOXIN_2"/>
    <property type="match status" value="1"/>
</dbReference>
<keyword evidence="12" id="KW-1185">Reference proteome</keyword>
<dbReference type="AlphaFoldDB" id="A0A1H6SBA8"/>
<dbReference type="PANTHER" id="PTHR35891:SF2">
    <property type="entry name" value="THIOL:DISULFIDE INTERCHANGE PROTEIN DSBA"/>
    <property type="match status" value="1"/>
</dbReference>
<dbReference type="PIRSF" id="PIRSF001488">
    <property type="entry name" value="Tdi_protein"/>
    <property type="match status" value="1"/>
</dbReference>
<dbReference type="InterPro" id="IPR013766">
    <property type="entry name" value="Thioredoxin_domain"/>
</dbReference>
<gene>
    <name evidence="11" type="ORF">SAMN04487997_1295</name>
</gene>
<dbReference type="OrthoDB" id="9784896at2"/>
<feature type="domain" description="Thioredoxin" evidence="10">
    <location>
        <begin position="20"/>
        <end position="210"/>
    </location>
</feature>
<comment type="subcellular location">
    <subcellularLocation>
        <location evidence="1 7">Periplasm</location>
    </subcellularLocation>
</comment>
<dbReference type="SUPFAM" id="SSF52833">
    <property type="entry name" value="Thioredoxin-like"/>
    <property type="match status" value="1"/>
</dbReference>
<feature type="chain" id="PRO_5011651162" description="Thiol:disulfide interchange protein" evidence="9">
    <location>
        <begin position="26"/>
        <end position="216"/>
    </location>
</feature>
<name>A0A1H6SBA8_9GAMM</name>
<evidence type="ECO:0000256" key="2">
    <source>
        <dbReference type="ARBA" id="ARBA00005791"/>
    </source>
</evidence>
<keyword evidence="4 7" id="KW-0574">Periplasm</keyword>
<accession>A0A1H6SBA8</accession>
<dbReference type="Proteomes" id="UP000199420">
    <property type="component" value="Unassembled WGS sequence"/>
</dbReference>
<dbReference type="PANTHER" id="PTHR35891">
    <property type="entry name" value="THIOL:DISULFIDE INTERCHANGE PROTEIN DSBA"/>
    <property type="match status" value="1"/>
</dbReference>
<keyword evidence="6" id="KW-0676">Redox-active center</keyword>
<feature type="signal peptide" evidence="9">
    <location>
        <begin position="1"/>
        <end position="25"/>
    </location>
</feature>
<evidence type="ECO:0000256" key="1">
    <source>
        <dbReference type="ARBA" id="ARBA00004418"/>
    </source>
</evidence>
<sequence length="216" mass="24169">MIKHLARLRLFALLGGLLLASACSAAPDTAAPFTEGDQYVTLPAPQQRLSPEGKVEVVEVFSYGCIHCAHFAPTAEELRKSLPKGVVFKLLPAPFNDAWMPFARAYYAAKQLGVVQRTHLALFKAKFEDNYPINTLDELADFYARQGVNRAEFLRIANSEAATAQMKKDFQLLQKWQIDGTPTIVVDGKYRSGHVKSFDELVKLTRWLVDRELVGK</sequence>
<dbReference type="InterPro" id="IPR050824">
    <property type="entry name" value="Thiol_disulfide_DsbA"/>
</dbReference>
<keyword evidence="5 7" id="KW-1015">Disulfide bond</keyword>
<organism evidence="11 12">
    <name type="scientific">Frateuria terrea</name>
    <dbReference type="NCBI Taxonomy" id="529704"/>
    <lineage>
        <taxon>Bacteria</taxon>
        <taxon>Pseudomonadati</taxon>
        <taxon>Pseudomonadota</taxon>
        <taxon>Gammaproteobacteria</taxon>
        <taxon>Lysobacterales</taxon>
        <taxon>Rhodanobacteraceae</taxon>
        <taxon>Frateuria</taxon>
    </lineage>
</organism>
<proteinExistence type="inferred from homology"/>
<dbReference type="InterPro" id="IPR036249">
    <property type="entry name" value="Thioredoxin-like_sf"/>
</dbReference>
<comment type="similarity">
    <text evidence="2">Belongs to the thioredoxin family. DsbA subfamily.</text>
</comment>
<dbReference type="RefSeq" id="WP_091334869.1">
    <property type="nucleotide sequence ID" value="NZ_FNYC01000002.1"/>
</dbReference>
<evidence type="ECO:0000256" key="8">
    <source>
        <dbReference type="PIRSR" id="PIRSR001488-1"/>
    </source>
</evidence>
<reference evidence="11 12" key="1">
    <citation type="submission" date="2016-10" db="EMBL/GenBank/DDBJ databases">
        <authorList>
            <person name="de Groot N.N."/>
        </authorList>
    </citation>
    <scope>NUCLEOTIDE SEQUENCE [LARGE SCALE GENOMIC DNA]</scope>
    <source>
        <strain evidence="11 12">DSM 26515</strain>
    </source>
</reference>
<dbReference type="CDD" id="cd03019">
    <property type="entry name" value="DsbA_DsbA"/>
    <property type="match status" value="1"/>
</dbReference>
<dbReference type="InterPro" id="IPR023205">
    <property type="entry name" value="DsbA/DsbL"/>
</dbReference>
<feature type="disulfide bond" description="Redox-active" evidence="8">
    <location>
        <begin position="65"/>
        <end position="68"/>
    </location>
</feature>
<protein>
    <recommendedName>
        <fullName evidence="7">Thiol:disulfide interchange protein</fullName>
    </recommendedName>
</protein>
<evidence type="ECO:0000259" key="10">
    <source>
        <dbReference type="PROSITE" id="PS51352"/>
    </source>
</evidence>
<dbReference type="Pfam" id="PF01323">
    <property type="entry name" value="DSBA"/>
    <property type="match status" value="1"/>
</dbReference>
<evidence type="ECO:0000256" key="7">
    <source>
        <dbReference type="PIRNR" id="PIRNR001488"/>
    </source>
</evidence>
<dbReference type="PROSITE" id="PS51257">
    <property type="entry name" value="PROKAR_LIPOPROTEIN"/>
    <property type="match status" value="1"/>
</dbReference>
<evidence type="ECO:0000313" key="12">
    <source>
        <dbReference type="Proteomes" id="UP000199420"/>
    </source>
</evidence>
<evidence type="ECO:0000256" key="9">
    <source>
        <dbReference type="SAM" id="SignalP"/>
    </source>
</evidence>
<keyword evidence="3 9" id="KW-0732">Signal</keyword>
<dbReference type="GO" id="GO:0016491">
    <property type="term" value="F:oxidoreductase activity"/>
    <property type="evidence" value="ECO:0007669"/>
    <property type="project" value="InterPro"/>
</dbReference>